<evidence type="ECO:0000313" key="3">
    <source>
        <dbReference type="Proteomes" id="UP000505355"/>
    </source>
</evidence>
<proteinExistence type="predicted"/>
<organism evidence="2 3">
    <name type="scientific">Mucilaginibacter mali</name>
    <dbReference type="NCBI Taxonomy" id="2740462"/>
    <lineage>
        <taxon>Bacteria</taxon>
        <taxon>Pseudomonadati</taxon>
        <taxon>Bacteroidota</taxon>
        <taxon>Sphingobacteriia</taxon>
        <taxon>Sphingobacteriales</taxon>
        <taxon>Sphingobacteriaceae</taxon>
        <taxon>Mucilaginibacter</taxon>
    </lineage>
</organism>
<evidence type="ECO:0000256" key="1">
    <source>
        <dbReference type="SAM" id="SignalP"/>
    </source>
</evidence>
<reference evidence="2 3" key="1">
    <citation type="submission" date="2020-05" db="EMBL/GenBank/DDBJ databases">
        <title>Mucilaginibacter mali sp. nov.</title>
        <authorList>
            <person name="Kim H.S."/>
            <person name="Lee K.C."/>
            <person name="Suh M.K."/>
            <person name="Kim J.-S."/>
            <person name="Han K.-I."/>
            <person name="Eom M.K."/>
            <person name="Shin Y.K."/>
            <person name="Lee J.-S."/>
        </authorList>
    </citation>
    <scope>NUCLEOTIDE SEQUENCE [LARGE SCALE GENOMIC DNA]</scope>
    <source>
        <strain evidence="2 3">G2-14</strain>
    </source>
</reference>
<evidence type="ECO:0000313" key="2">
    <source>
        <dbReference type="EMBL" id="QKJ30413.1"/>
    </source>
</evidence>
<gene>
    <name evidence="2" type="ORF">HQ865_11815</name>
</gene>
<accession>A0A7D4TMV0</accession>
<dbReference type="RefSeq" id="WP_173415088.1">
    <property type="nucleotide sequence ID" value="NZ_CP054139.1"/>
</dbReference>
<sequence length="71" mass="7955">MKKITSLLLASMFCIGLTFAQTKTEVVKNETKTKKTSTLPQKVHNVFSKKKKYSGTKTKHVVKTAKVKTNP</sequence>
<protein>
    <submittedName>
        <fullName evidence="2">Uncharacterized protein</fullName>
    </submittedName>
</protein>
<feature type="chain" id="PRO_5028918177" evidence="1">
    <location>
        <begin position="21"/>
        <end position="71"/>
    </location>
</feature>
<feature type="signal peptide" evidence="1">
    <location>
        <begin position="1"/>
        <end position="20"/>
    </location>
</feature>
<name>A0A7D4TMV0_9SPHI</name>
<dbReference type="EMBL" id="CP054139">
    <property type="protein sequence ID" value="QKJ30413.1"/>
    <property type="molecule type" value="Genomic_DNA"/>
</dbReference>
<dbReference type="AlphaFoldDB" id="A0A7D4TMV0"/>
<dbReference type="KEGG" id="mmab:HQ865_11815"/>
<keyword evidence="3" id="KW-1185">Reference proteome</keyword>
<dbReference type="Proteomes" id="UP000505355">
    <property type="component" value="Chromosome"/>
</dbReference>
<keyword evidence="1" id="KW-0732">Signal</keyword>